<dbReference type="RefSeq" id="WP_013767380.1">
    <property type="nucleotide sequence ID" value="NC_015510.1"/>
</dbReference>
<dbReference type="InterPro" id="IPR011704">
    <property type="entry name" value="ATPase_dyneun-rel_AAA"/>
</dbReference>
<dbReference type="CDD" id="cd00009">
    <property type="entry name" value="AAA"/>
    <property type="match status" value="1"/>
</dbReference>
<dbReference type="GO" id="GO:0005524">
    <property type="term" value="F:ATP binding"/>
    <property type="evidence" value="ECO:0007669"/>
    <property type="project" value="InterPro"/>
</dbReference>
<protein>
    <submittedName>
        <fullName evidence="2">ATPase associated with various cellular activities AAA_5</fullName>
    </submittedName>
</protein>
<dbReference type="STRING" id="760192.Halhy_5017"/>
<proteinExistence type="predicted"/>
<accession>F4L1B3</accession>
<dbReference type="eggNOG" id="COG0714">
    <property type="taxonomic scope" value="Bacteria"/>
</dbReference>
<dbReference type="OrthoDB" id="9808317at2"/>
<dbReference type="SMART" id="SM00382">
    <property type="entry name" value="AAA"/>
    <property type="match status" value="1"/>
</dbReference>
<evidence type="ECO:0000313" key="2">
    <source>
        <dbReference type="EMBL" id="AEE52845.1"/>
    </source>
</evidence>
<evidence type="ECO:0000259" key="1">
    <source>
        <dbReference type="SMART" id="SM00382"/>
    </source>
</evidence>
<dbReference type="Proteomes" id="UP000008461">
    <property type="component" value="Chromosome"/>
</dbReference>
<reference evidence="2 3" key="1">
    <citation type="journal article" date="2011" name="Stand. Genomic Sci.">
        <title>Complete genome sequence of Haliscomenobacter hydrossis type strain (O).</title>
        <authorList>
            <consortium name="US DOE Joint Genome Institute (JGI-PGF)"/>
            <person name="Daligault H."/>
            <person name="Lapidus A."/>
            <person name="Zeytun A."/>
            <person name="Nolan M."/>
            <person name="Lucas S."/>
            <person name="Del Rio T.G."/>
            <person name="Tice H."/>
            <person name="Cheng J.F."/>
            <person name="Tapia R."/>
            <person name="Han C."/>
            <person name="Goodwin L."/>
            <person name="Pitluck S."/>
            <person name="Liolios K."/>
            <person name="Pagani I."/>
            <person name="Ivanova N."/>
            <person name="Huntemann M."/>
            <person name="Mavromatis K."/>
            <person name="Mikhailova N."/>
            <person name="Pati A."/>
            <person name="Chen A."/>
            <person name="Palaniappan K."/>
            <person name="Land M."/>
            <person name="Hauser L."/>
            <person name="Brambilla E.M."/>
            <person name="Rohde M."/>
            <person name="Verbarg S."/>
            <person name="Goker M."/>
            <person name="Bristow J."/>
            <person name="Eisen J.A."/>
            <person name="Markowitz V."/>
            <person name="Hugenholtz P."/>
            <person name="Kyrpides N.C."/>
            <person name="Klenk H.P."/>
            <person name="Woyke T."/>
        </authorList>
    </citation>
    <scope>NUCLEOTIDE SEQUENCE [LARGE SCALE GENOMIC DNA]</scope>
    <source>
        <strain evidence="3">ATCC 27775 / DSM 1100 / LMG 10767 / O</strain>
    </source>
</reference>
<dbReference type="HOGENOM" id="CLU_762405_0_0_10"/>
<organism evidence="2 3">
    <name type="scientific">Haliscomenobacter hydrossis (strain ATCC 27775 / DSM 1100 / LMG 10767 / O)</name>
    <dbReference type="NCBI Taxonomy" id="760192"/>
    <lineage>
        <taxon>Bacteria</taxon>
        <taxon>Pseudomonadati</taxon>
        <taxon>Bacteroidota</taxon>
        <taxon>Saprospiria</taxon>
        <taxon>Saprospirales</taxon>
        <taxon>Haliscomenobacteraceae</taxon>
        <taxon>Haliscomenobacter</taxon>
    </lineage>
</organism>
<reference key="2">
    <citation type="submission" date="2011-04" db="EMBL/GenBank/DDBJ databases">
        <title>Complete sequence of chromosome of Haliscomenobacter hydrossis DSM 1100.</title>
        <authorList>
            <consortium name="US DOE Joint Genome Institute (JGI-PGF)"/>
            <person name="Lucas S."/>
            <person name="Han J."/>
            <person name="Lapidus A."/>
            <person name="Bruce D."/>
            <person name="Goodwin L."/>
            <person name="Pitluck S."/>
            <person name="Peters L."/>
            <person name="Kyrpides N."/>
            <person name="Mavromatis K."/>
            <person name="Ivanova N."/>
            <person name="Ovchinnikova G."/>
            <person name="Pagani I."/>
            <person name="Daligault H."/>
            <person name="Detter J.C."/>
            <person name="Han C."/>
            <person name="Land M."/>
            <person name="Hauser L."/>
            <person name="Markowitz V."/>
            <person name="Cheng J.-F."/>
            <person name="Hugenholtz P."/>
            <person name="Woyke T."/>
            <person name="Wu D."/>
            <person name="Verbarg S."/>
            <person name="Frueling A."/>
            <person name="Brambilla E."/>
            <person name="Klenk H.-P."/>
            <person name="Eisen J.A."/>
        </authorList>
    </citation>
    <scope>NUCLEOTIDE SEQUENCE</scope>
    <source>
        <strain>DSM 1100</strain>
    </source>
</reference>
<dbReference type="KEGG" id="hhy:Halhy_5017"/>
<gene>
    <name evidence="2" type="ordered locus">Halhy_5017</name>
</gene>
<dbReference type="Pfam" id="PF07728">
    <property type="entry name" value="AAA_5"/>
    <property type="match status" value="1"/>
</dbReference>
<dbReference type="InterPro" id="IPR027417">
    <property type="entry name" value="P-loop_NTPase"/>
</dbReference>
<dbReference type="Gene3D" id="3.40.50.300">
    <property type="entry name" value="P-loop containing nucleotide triphosphate hydrolases"/>
    <property type="match status" value="1"/>
</dbReference>
<evidence type="ECO:0000313" key="3">
    <source>
        <dbReference type="Proteomes" id="UP000008461"/>
    </source>
</evidence>
<dbReference type="SUPFAM" id="SSF52540">
    <property type="entry name" value="P-loop containing nucleoside triphosphate hydrolases"/>
    <property type="match status" value="1"/>
</dbReference>
<dbReference type="InterPro" id="IPR003593">
    <property type="entry name" value="AAA+_ATPase"/>
</dbReference>
<sequence>MHNYQYYGTRVNAAELIAFIQHVFQTNLSLEAQGKRKTPICIWGRHGIGKTEIVETLAQQQGYGFVYIAPAQFEEMGDLVGMPAIENDRTVFRAPAWVPSTPGPGILLIDDVNRADERILRGIMQLLQNHELISWTLPPQWQIILTANPDGGDYSVTPLDDAMLTRMLHITLEFEVKAWVKWAEQNGVDSRGINFVLLYPEIISGQRTTPRTLVQFFAAIKPIADLSANLGLVRMLADACLDEQSATAFISFVNHNLGELITPETIYNAQDFEKEVLIPFQKVALKQPIRVDIIAALCTRLVNFLLNQTSPISAAQLTNIKSFIKIDFIPNDIRFTLLQDLIGGGLSGLLADVELGRLMLKKM</sequence>
<dbReference type="EMBL" id="CP002691">
    <property type="protein sequence ID" value="AEE52845.1"/>
    <property type="molecule type" value="Genomic_DNA"/>
</dbReference>
<keyword evidence="3" id="KW-1185">Reference proteome</keyword>
<dbReference type="GO" id="GO:0016887">
    <property type="term" value="F:ATP hydrolysis activity"/>
    <property type="evidence" value="ECO:0007669"/>
    <property type="project" value="InterPro"/>
</dbReference>
<dbReference type="AlphaFoldDB" id="F4L1B3"/>
<name>F4L1B3_HALH1</name>
<feature type="domain" description="AAA+ ATPase" evidence="1">
    <location>
        <begin position="36"/>
        <end position="174"/>
    </location>
</feature>